<evidence type="ECO:0000256" key="3">
    <source>
        <dbReference type="SAM" id="MobiDB-lite"/>
    </source>
</evidence>
<proteinExistence type="inferred from homology"/>
<dbReference type="InterPro" id="IPR007206">
    <property type="entry name" value="Protein_HGH1_C"/>
</dbReference>
<dbReference type="InterPro" id="IPR011989">
    <property type="entry name" value="ARM-like"/>
</dbReference>
<dbReference type="AlphaFoldDB" id="A0A1I8EPE2"/>
<evidence type="ECO:0000256" key="1">
    <source>
        <dbReference type="ARBA" id="ARBA00006712"/>
    </source>
</evidence>
<evidence type="ECO:0000259" key="5">
    <source>
        <dbReference type="Pfam" id="PF04064"/>
    </source>
</evidence>
<name>A0A1I8EPE2_WUCBA</name>
<reference evidence="6" key="1">
    <citation type="submission" date="2016-11" db="UniProtKB">
        <authorList>
            <consortium name="WormBaseParasite"/>
        </authorList>
    </citation>
    <scope>IDENTIFICATION</scope>
    <source>
        <strain evidence="6">pt0022</strain>
    </source>
</reference>
<dbReference type="STRING" id="6293.A0A1I8EPE2"/>
<evidence type="ECO:0000313" key="6">
    <source>
        <dbReference type="WBParaSite" id="maker-PairedContig_3849-snap-gene-0.6-mRNA-1"/>
    </source>
</evidence>
<evidence type="ECO:0000256" key="2">
    <source>
        <dbReference type="ARBA" id="ARBA00014076"/>
    </source>
</evidence>
<dbReference type="InterPro" id="IPR039717">
    <property type="entry name" value="Hgh1"/>
</dbReference>
<comment type="similarity">
    <text evidence="1">Belongs to the HGH1 family.</text>
</comment>
<dbReference type="PANTHER" id="PTHR13387:SF9">
    <property type="entry name" value="PROTEIN HGH1 HOMOLOG"/>
    <property type="match status" value="1"/>
</dbReference>
<dbReference type="SUPFAM" id="SSF48371">
    <property type="entry name" value="ARM repeat"/>
    <property type="match status" value="1"/>
</dbReference>
<organism evidence="6">
    <name type="scientific">Wuchereria bancrofti</name>
    <dbReference type="NCBI Taxonomy" id="6293"/>
    <lineage>
        <taxon>Eukaryota</taxon>
        <taxon>Metazoa</taxon>
        <taxon>Ecdysozoa</taxon>
        <taxon>Nematoda</taxon>
        <taxon>Chromadorea</taxon>
        <taxon>Rhabditida</taxon>
        <taxon>Spirurina</taxon>
        <taxon>Spiruromorpha</taxon>
        <taxon>Filarioidea</taxon>
        <taxon>Onchocercidae</taxon>
        <taxon>Wuchereria</taxon>
    </lineage>
</organism>
<feature type="domain" description="Protein HGH1 N-terminal" evidence="4">
    <location>
        <begin position="184"/>
        <end position="319"/>
    </location>
</feature>
<dbReference type="InterPro" id="IPR007205">
    <property type="entry name" value="Protein_HGH1_N"/>
</dbReference>
<dbReference type="InterPro" id="IPR016024">
    <property type="entry name" value="ARM-type_fold"/>
</dbReference>
<dbReference type="WBParaSite" id="maker-PairedContig_3849-snap-gene-0.6-mRNA-1">
    <property type="protein sequence ID" value="maker-PairedContig_3849-snap-gene-0.6-mRNA-1"/>
    <property type="gene ID" value="maker-PairedContig_3849-snap-gene-0.6"/>
</dbReference>
<evidence type="ECO:0000259" key="4">
    <source>
        <dbReference type="Pfam" id="PF04063"/>
    </source>
</evidence>
<dbReference type="Pfam" id="PF04063">
    <property type="entry name" value="DUF383"/>
    <property type="match status" value="1"/>
</dbReference>
<sequence length="451" mass="51071">MSIGQRDSNGDILLFHKATIPGLFLRFYETIADTSRGCRLASVRVSRFLRWQIRNVMKEHGVSPEVINELIRFLSPNVNRNLRQQALDYVIGLSASDHFDVIFQANDFLLGRSLCRLICEGSIDDTDVLPAIINATATEVVCAKYVTDNTELVQRCIEYSRDCNDRYSLNAAKLLTNLSLHFPDSLYDALVKDWEDFIPDAIRRLNDSMSREAANYLGYVLVNLTSIANVRCLLCEKYVRQILPLVDWNTRPRTCLIAIDILRNMCFENSCHSILLDKNDEFLSTLLKPLADADDNLNDDEIEKLPLQLQYYEGHRCQDLSIINKVIEALYQLCGSEIGRETLRIKNIYALLREFDRASSASLSLLKKNSMIASPVISNNEDNNTNNHSQSRIDDSKDMQVVSAVHNIQEMNAQSGNMQNMGFTGETGNLIYIDGQNCSTLHALIGLLIQD</sequence>
<dbReference type="PANTHER" id="PTHR13387">
    <property type="entry name" value="PROTEIN HGH1 HOMOLOG"/>
    <property type="match status" value="1"/>
</dbReference>
<feature type="domain" description="Protein HGH1 C-terminal" evidence="5">
    <location>
        <begin position="329"/>
        <end position="358"/>
    </location>
</feature>
<feature type="region of interest" description="Disordered" evidence="3">
    <location>
        <begin position="376"/>
        <end position="396"/>
    </location>
</feature>
<dbReference type="Pfam" id="PF04064">
    <property type="entry name" value="DUF384"/>
    <property type="match status" value="1"/>
</dbReference>
<accession>A0A1I8EPE2</accession>
<protein>
    <recommendedName>
        <fullName evidence="2">Protein HGH1 homolog</fullName>
    </recommendedName>
</protein>
<dbReference type="Gene3D" id="1.25.10.10">
    <property type="entry name" value="Leucine-rich Repeat Variant"/>
    <property type="match status" value="1"/>
</dbReference>